<accession>A0AAJ1JZK2</accession>
<proteinExistence type="predicted"/>
<evidence type="ECO:0000313" key="2">
    <source>
        <dbReference type="Proteomes" id="UP001147046"/>
    </source>
</evidence>
<gene>
    <name evidence="1" type="ORF">L2102_18940</name>
</gene>
<dbReference type="EMBL" id="JAKIHV010000015">
    <property type="protein sequence ID" value="MDE9625393.1"/>
    <property type="molecule type" value="Genomic_DNA"/>
</dbReference>
<dbReference type="RefSeq" id="WP_275370129.1">
    <property type="nucleotide sequence ID" value="NZ_JAKIHV010000015.1"/>
</dbReference>
<dbReference type="AlphaFoldDB" id="A0AAJ1JZK2"/>
<protein>
    <submittedName>
        <fullName evidence="1">Uncharacterized protein</fullName>
    </submittedName>
</protein>
<name>A0AAJ1JZK2_9ENTR</name>
<comment type="caution">
    <text evidence="1">The sequence shown here is derived from an EMBL/GenBank/DDBJ whole genome shotgun (WGS) entry which is preliminary data.</text>
</comment>
<sequence length="216" mass="24094">MQTIKWKKKSFTDSILKKIEGNIGKIIFAYTALIITCTNGFTKVQVESAESINKVNIEKLNFQSSQIEILKAENEQYKNWLLENEKTNPVIYEKFKAMQNQILSLQSKLNSSEANDSTGGGVKNDDGISYHEEYNVYKGRSFMDGQAKVIVGVSNVSPSLQAEISVSEMDGKEMVYNSVAPGKVIPVNEGKYILLVTEVNYLTDRVSFTVKNGGVK</sequence>
<reference evidence="1" key="1">
    <citation type="submission" date="2022-01" db="EMBL/GenBank/DDBJ databases">
        <title>Genetic Characterization of Carbapenem-resistant Citrobacter spp. from China: a multicenter study.</title>
        <authorList>
            <person name="Ye L."/>
        </authorList>
    </citation>
    <scope>NUCLEOTIDE SEQUENCE</scope>
    <source>
        <strain evidence="1">IR5464</strain>
    </source>
</reference>
<organism evidence="1 2">
    <name type="scientific">Citrobacter portucalensis</name>
    <dbReference type="NCBI Taxonomy" id="1639133"/>
    <lineage>
        <taxon>Bacteria</taxon>
        <taxon>Pseudomonadati</taxon>
        <taxon>Pseudomonadota</taxon>
        <taxon>Gammaproteobacteria</taxon>
        <taxon>Enterobacterales</taxon>
        <taxon>Enterobacteriaceae</taxon>
        <taxon>Citrobacter</taxon>
        <taxon>Citrobacter freundii complex</taxon>
    </lineage>
</organism>
<evidence type="ECO:0000313" key="1">
    <source>
        <dbReference type="EMBL" id="MDE9625393.1"/>
    </source>
</evidence>
<dbReference type="Proteomes" id="UP001147046">
    <property type="component" value="Unassembled WGS sequence"/>
</dbReference>